<keyword evidence="4" id="KW-1185">Reference proteome</keyword>
<feature type="region of interest" description="Disordered" evidence="1">
    <location>
        <begin position="176"/>
        <end position="207"/>
    </location>
</feature>
<dbReference type="EMBL" id="JAOANI010000015">
    <property type="protein sequence ID" value="MCT7359008.1"/>
    <property type="molecule type" value="Genomic_DNA"/>
</dbReference>
<name>A0A9X2WEM0_9GAMM</name>
<protein>
    <recommendedName>
        <fullName evidence="5">LTXXQ motif family protein</fullName>
    </recommendedName>
</protein>
<sequence length="207" mass="24185">MKQTIFKAIGAACTVLLASQALAFGGKHREIDWDDELELTDAQEERIDEIEGNYESQFRELRKADTPRSESRAKAHELMQAMRAEIQQVLTPEQREQAQTLMREQHTKMQKKHAKELARKLGLSDEQKSALLKGVKEQKDNYQWPLDQAQREAARQQFEQLVQGVLTAEQQEKWTAMKEKQMRKWHHPDEDCLDGHHGHRKDKDCDQ</sequence>
<proteinExistence type="predicted"/>
<comment type="caution">
    <text evidence="3">The sequence shown here is derived from an EMBL/GenBank/DDBJ whole genome shotgun (WGS) entry which is preliminary data.</text>
</comment>
<evidence type="ECO:0000313" key="4">
    <source>
        <dbReference type="Proteomes" id="UP001147830"/>
    </source>
</evidence>
<keyword evidence="2" id="KW-0732">Signal</keyword>
<evidence type="ECO:0008006" key="5">
    <source>
        <dbReference type="Google" id="ProtNLM"/>
    </source>
</evidence>
<reference evidence="3" key="1">
    <citation type="journal article" date="2022" name="Front. Microbiol.">
        <title>Genome-based taxonomic rearrangement of Oceanobacter-related bacteria including the description of Thalassolituus hydrocarbonoclasticus sp. nov. and Thalassolituus pacificus sp. nov. and emended description of the genus Thalassolituus.</title>
        <authorList>
            <person name="Dong C."/>
            <person name="Wei L."/>
            <person name="Wang J."/>
            <person name="Lai Q."/>
            <person name="Huang Z."/>
            <person name="Shao Z."/>
        </authorList>
    </citation>
    <scope>NUCLEOTIDE SEQUENCE</scope>
    <source>
        <strain evidence="3">59MF3M-4</strain>
    </source>
</reference>
<dbReference type="Proteomes" id="UP001147830">
    <property type="component" value="Unassembled WGS sequence"/>
</dbReference>
<organism evidence="3 4">
    <name type="scientific">Thalassolituus pacificus</name>
    <dbReference type="NCBI Taxonomy" id="2975440"/>
    <lineage>
        <taxon>Bacteria</taxon>
        <taxon>Pseudomonadati</taxon>
        <taxon>Pseudomonadota</taxon>
        <taxon>Gammaproteobacteria</taxon>
        <taxon>Oceanospirillales</taxon>
        <taxon>Oceanospirillaceae</taxon>
        <taxon>Thalassolituus</taxon>
    </lineage>
</organism>
<reference evidence="3" key="2">
    <citation type="submission" date="2022-08" db="EMBL/GenBank/DDBJ databases">
        <authorList>
            <person name="Dong C."/>
        </authorList>
    </citation>
    <scope>NUCLEOTIDE SEQUENCE</scope>
    <source>
        <strain evidence="3">59MF3M-4</strain>
    </source>
</reference>
<dbReference type="AlphaFoldDB" id="A0A9X2WEM0"/>
<evidence type="ECO:0000313" key="3">
    <source>
        <dbReference type="EMBL" id="MCT7359008.1"/>
    </source>
</evidence>
<evidence type="ECO:0000256" key="1">
    <source>
        <dbReference type="SAM" id="MobiDB-lite"/>
    </source>
</evidence>
<accession>A0A9X2WEM0</accession>
<feature type="signal peptide" evidence="2">
    <location>
        <begin position="1"/>
        <end position="23"/>
    </location>
</feature>
<evidence type="ECO:0000256" key="2">
    <source>
        <dbReference type="SAM" id="SignalP"/>
    </source>
</evidence>
<feature type="chain" id="PRO_5040920798" description="LTXXQ motif family protein" evidence="2">
    <location>
        <begin position="24"/>
        <end position="207"/>
    </location>
</feature>
<gene>
    <name evidence="3" type="ORF">NYR02_08255</name>
</gene>